<dbReference type="Gene3D" id="3.30.460.10">
    <property type="entry name" value="Beta Polymerase, domain 2"/>
    <property type="match status" value="1"/>
</dbReference>
<feature type="domain" description="Polymerase beta nucleotidyltransferase" evidence="1">
    <location>
        <begin position="93"/>
        <end position="166"/>
    </location>
</feature>
<dbReference type="InterPro" id="IPR036390">
    <property type="entry name" value="WH_DNA-bd_sf"/>
</dbReference>
<accession>A0A6M3ZTZ2</accession>
<evidence type="ECO:0000259" key="1">
    <source>
        <dbReference type="Pfam" id="PF18765"/>
    </source>
</evidence>
<dbReference type="SUPFAM" id="SSF46785">
    <property type="entry name" value="Winged helix' DNA-binding domain"/>
    <property type="match status" value="1"/>
</dbReference>
<evidence type="ECO:0000313" key="2">
    <source>
        <dbReference type="EMBL" id="QJQ02027.1"/>
    </source>
</evidence>
<dbReference type="CDD" id="cd05403">
    <property type="entry name" value="NT_KNTase_like"/>
    <property type="match status" value="1"/>
</dbReference>
<dbReference type="AlphaFoldDB" id="A0A6M3ZTZ2"/>
<protein>
    <recommendedName>
        <fullName evidence="1">Polymerase beta nucleotidyltransferase domain-containing protein</fullName>
    </recommendedName>
</protein>
<reference evidence="2 3" key="1">
    <citation type="journal article" date="2012" name="J. Bacteriol.">
        <title>Genome sequence of the pathogenic Herbaspirillum seropedicae strain Os34, isolated from rice roots.</title>
        <authorList>
            <person name="Ye W."/>
            <person name="Ye S."/>
            <person name="Liu J."/>
            <person name="Chang S."/>
            <person name="Chen M."/>
            <person name="Zhu B."/>
            <person name="Guo L."/>
            <person name="An Q."/>
        </authorList>
    </citation>
    <scope>NUCLEOTIDE SEQUENCE [LARGE SCALE GENOMIC DNA]</scope>
    <source>
        <strain evidence="2 3">Os34</strain>
    </source>
</reference>
<name>A0A6M3ZTZ2_9BURK</name>
<dbReference type="Pfam" id="PF18765">
    <property type="entry name" value="Polbeta"/>
    <property type="match status" value="1"/>
</dbReference>
<dbReference type="InterPro" id="IPR041633">
    <property type="entry name" value="Polbeta"/>
</dbReference>
<dbReference type="InterPro" id="IPR036388">
    <property type="entry name" value="WH-like_DNA-bd_sf"/>
</dbReference>
<organism evidence="2 3">
    <name type="scientific">Herbaspirillum rubrisubalbicans Os34</name>
    <dbReference type="NCBI Taxonomy" id="1235827"/>
    <lineage>
        <taxon>Bacteria</taxon>
        <taxon>Pseudomonadati</taxon>
        <taxon>Pseudomonadota</taxon>
        <taxon>Betaproteobacteria</taxon>
        <taxon>Burkholderiales</taxon>
        <taxon>Oxalobacteraceae</taxon>
        <taxon>Herbaspirillum</taxon>
    </lineage>
</organism>
<dbReference type="Gene3D" id="1.10.10.10">
    <property type="entry name" value="Winged helix-like DNA-binding domain superfamily/Winged helix DNA-binding domain"/>
    <property type="match status" value="1"/>
</dbReference>
<proteinExistence type="predicted"/>
<dbReference type="EMBL" id="CP008956">
    <property type="protein sequence ID" value="QJQ02027.1"/>
    <property type="molecule type" value="Genomic_DNA"/>
</dbReference>
<dbReference type="GO" id="GO:0006355">
    <property type="term" value="P:regulation of DNA-templated transcription"/>
    <property type="evidence" value="ECO:0007669"/>
    <property type="project" value="UniProtKB-ARBA"/>
</dbReference>
<gene>
    <name evidence="2" type="ORF">C798_17850</name>
</gene>
<dbReference type="Proteomes" id="UP000501648">
    <property type="component" value="Chromosome"/>
</dbReference>
<dbReference type="CDD" id="cd00090">
    <property type="entry name" value="HTH_ARSR"/>
    <property type="match status" value="1"/>
</dbReference>
<sequence>MTTVGDALFSRSTQAILGQLFLRPEGMHLRALMSSTGISSASAQRELGKLTEAGLLVREEVGRVLLYKPNPDSPIFSELSAIIRKTFGVADAIKAMLQPFAAQIDRAFLYGSVAKGLDTATSDIDLLVLADELGSADLYPDLVTLEARLGRKISLTVYRPAEFQKKLAGRNHFLVSVMAGPKIELIGVQDGAQ</sequence>
<dbReference type="InterPro" id="IPR043519">
    <property type="entry name" value="NT_sf"/>
</dbReference>
<dbReference type="SUPFAM" id="SSF81301">
    <property type="entry name" value="Nucleotidyltransferase"/>
    <property type="match status" value="1"/>
</dbReference>
<dbReference type="InterPro" id="IPR011991">
    <property type="entry name" value="ArsR-like_HTH"/>
</dbReference>
<evidence type="ECO:0000313" key="3">
    <source>
        <dbReference type="Proteomes" id="UP000501648"/>
    </source>
</evidence>